<accession>A0A0F9BMP9</accession>
<gene>
    <name evidence="2" type="ORF">LCGC14_2508550</name>
</gene>
<organism evidence="2">
    <name type="scientific">marine sediment metagenome</name>
    <dbReference type="NCBI Taxonomy" id="412755"/>
    <lineage>
        <taxon>unclassified sequences</taxon>
        <taxon>metagenomes</taxon>
        <taxon>ecological metagenomes</taxon>
    </lineage>
</organism>
<feature type="non-terminal residue" evidence="2">
    <location>
        <position position="1"/>
    </location>
</feature>
<dbReference type="AlphaFoldDB" id="A0A0F9BMP9"/>
<evidence type="ECO:0000256" key="1">
    <source>
        <dbReference type="SAM" id="MobiDB-lite"/>
    </source>
</evidence>
<evidence type="ECO:0000313" key="2">
    <source>
        <dbReference type="EMBL" id="KKL15142.1"/>
    </source>
</evidence>
<reference evidence="2" key="1">
    <citation type="journal article" date="2015" name="Nature">
        <title>Complex archaea that bridge the gap between prokaryotes and eukaryotes.</title>
        <authorList>
            <person name="Spang A."/>
            <person name="Saw J.H."/>
            <person name="Jorgensen S.L."/>
            <person name="Zaremba-Niedzwiedzka K."/>
            <person name="Martijn J."/>
            <person name="Lind A.E."/>
            <person name="van Eijk R."/>
            <person name="Schleper C."/>
            <person name="Guy L."/>
            <person name="Ettema T.J."/>
        </authorList>
    </citation>
    <scope>NUCLEOTIDE SEQUENCE</scope>
</reference>
<dbReference type="EMBL" id="LAZR01040176">
    <property type="protein sequence ID" value="KKL15142.1"/>
    <property type="molecule type" value="Genomic_DNA"/>
</dbReference>
<comment type="caution">
    <text evidence="2">The sequence shown here is derived from an EMBL/GenBank/DDBJ whole genome shotgun (WGS) entry which is preliminary data.</text>
</comment>
<proteinExistence type="predicted"/>
<feature type="compositionally biased region" description="Pro residues" evidence="1">
    <location>
        <begin position="56"/>
        <end position="65"/>
    </location>
</feature>
<protein>
    <submittedName>
        <fullName evidence="2">Uncharacterized protein</fullName>
    </submittedName>
</protein>
<feature type="region of interest" description="Disordered" evidence="1">
    <location>
        <begin position="1"/>
        <end position="66"/>
    </location>
</feature>
<feature type="compositionally biased region" description="Polar residues" evidence="1">
    <location>
        <begin position="36"/>
        <end position="52"/>
    </location>
</feature>
<name>A0A0F9BMP9_9ZZZZ</name>
<sequence>PTQDQAPAPGEITAVPPDVTPEWHYTGALPQPEAELTSSTGQAPRTVASSWSAGPTPVPPAPAAAPAPDAVRLAAEANEAYGVRIVMDGQDWGADDEAQVANVQAVISALERLPDTIVSAVVAHAHGPLTFVSNSQGRTMDGWQPYGDNPITYYTNSDQGLGGYHASNQVVLSVGSTSMSAGHEILHAYQFRNVGPDEYALALLQPEMRSFMEATGWRQTGSEEEVRQAAGETWSALDSLYVYEGRPLTYASNSGATSTIDAGNPIEAFAIAGSIYYARPSWMPLPDLPEYWAWFSANVG</sequence>